<gene>
    <name evidence="12" type="primary">LOC107070851</name>
</gene>
<evidence type="ECO:0000256" key="6">
    <source>
        <dbReference type="ARBA" id="ARBA00023242"/>
    </source>
</evidence>
<dbReference type="PROSITE" id="PS50157">
    <property type="entry name" value="ZINC_FINGER_C2H2_2"/>
    <property type="match status" value="1"/>
</dbReference>
<dbReference type="InterPro" id="IPR013087">
    <property type="entry name" value="Znf_C2H2_type"/>
</dbReference>
<keyword evidence="11" id="KW-1185">Reference proteome</keyword>
<comment type="subcellular location">
    <subcellularLocation>
        <location evidence="1">Nucleus</location>
    </subcellularLocation>
</comment>
<dbReference type="InterPro" id="IPR036265">
    <property type="entry name" value="HIT-like_sf"/>
</dbReference>
<evidence type="ECO:0000313" key="11">
    <source>
        <dbReference type="Proteomes" id="UP000694924"/>
    </source>
</evidence>
<keyword evidence="2" id="KW-0479">Metal-binding</keyword>
<dbReference type="InterPro" id="IPR032566">
    <property type="entry name" value="Znf-C2HE"/>
</dbReference>
<protein>
    <submittedName>
        <fullName evidence="12">Aprataxin</fullName>
    </submittedName>
</protein>
<evidence type="ECO:0000259" key="9">
    <source>
        <dbReference type="PROSITE" id="PS50157"/>
    </source>
</evidence>
<evidence type="ECO:0000256" key="3">
    <source>
        <dbReference type="ARBA" id="ARBA00022801"/>
    </source>
</evidence>
<evidence type="ECO:0000259" key="10">
    <source>
        <dbReference type="PROSITE" id="PS51084"/>
    </source>
</evidence>
<evidence type="ECO:0000256" key="7">
    <source>
        <dbReference type="PROSITE-ProRule" id="PRU00042"/>
    </source>
</evidence>
<keyword evidence="4" id="KW-0862">Zinc</keyword>
<dbReference type="PANTHER" id="PTHR12486:SF4">
    <property type="entry name" value="APRATAXIN"/>
    <property type="match status" value="1"/>
</dbReference>
<dbReference type="Pfam" id="PF16278">
    <property type="entry name" value="zf-C2HE"/>
    <property type="match status" value="1"/>
</dbReference>
<evidence type="ECO:0000256" key="1">
    <source>
        <dbReference type="ARBA" id="ARBA00004123"/>
    </source>
</evidence>
<feature type="domain" description="HIT" evidence="10">
    <location>
        <begin position="28"/>
        <end position="130"/>
    </location>
</feature>
<sequence>MERKIKRNEKKNSNKAVTVMASQKKHWSLGLLDSMNDPTLKVIEDDSIVVIKDKYPKAKFHYLVLPKENISTIWKITKKHENLLCHMNDVADELIKKHSEHEFIIGYHSMPSMQRMHLHVISTDFNSPCLKTKQHWNSFTTPFFMHSKELCKQLKENGEIKKISLTQSKQYLNSELKCHRCSMKPKNMPELKKHLITHVSEK</sequence>
<dbReference type="InterPro" id="IPR011146">
    <property type="entry name" value="HIT-like"/>
</dbReference>
<accession>A0ABM1IXE1</accession>
<dbReference type="Pfam" id="PF11969">
    <property type="entry name" value="DcpS_C"/>
    <property type="match status" value="1"/>
</dbReference>
<keyword evidence="6" id="KW-0539">Nucleus</keyword>
<feature type="domain" description="C2H2-type" evidence="9">
    <location>
        <begin position="176"/>
        <end position="202"/>
    </location>
</feature>
<evidence type="ECO:0000313" key="12">
    <source>
        <dbReference type="RefSeq" id="XP_015184878.1"/>
    </source>
</evidence>
<evidence type="ECO:0000256" key="4">
    <source>
        <dbReference type="ARBA" id="ARBA00022833"/>
    </source>
</evidence>
<dbReference type="Gene3D" id="3.30.428.10">
    <property type="entry name" value="HIT-like"/>
    <property type="match status" value="1"/>
</dbReference>
<proteinExistence type="predicted"/>
<dbReference type="PANTHER" id="PTHR12486">
    <property type="entry name" value="APRATAXIN-RELATED"/>
    <property type="match status" value="1"/>
</dbReference>
<evidence type="ECO:0000256" key="5">
    <source>
        <dbReference type="ARBA" id="ARBA00023125"/>
    </source>
</evidence>
<name>A0ABM1IXE1_POLDO</name>
<dbReference type="SUPFAM" id="SSF54197">
    <property type="entry name" value="HIT-like"/>
    <property type="match status" value="1"/>
</dbReference>
<organism evidence="11 12">
    <name type="scientific">Polistes dominula</name>
    <name type="common">European paper wasp</name>
    <name type="synonym">Vespa dominula</name>
    <dbReference type="NCBI Taxonomy" id="743375"/>
    <lineage>
        <taxon>Eukaryota</taxon>
        <taxon>Metazoa</taxon>
        <taxon>Ecdysozoa</taxon>
        <taxon>Arthropoda</taxon>
        <taxon>Hexapoda</taxon>
        <taxon>Insecta</taxon>
        <taxon>Pterygota</taxon>
        <taxon>Neoptera</taxon>
        <taxon>Endopterygota</taxon>
        <taxon>Hymenoptera</taxon>
        <taxon>Apocrita</taxon>
        <taxon>Aculeata</taxon>
        <taxon>Vespoidea</taxon>
        <taxon>Vespidae</taxon>
        <taxon>Polistinae</taxon>
        <taxon>Polistini</taxon>
        <taxon>Polistes</taxon>
    </lineage>
</organism>
<reference evidence="12" key="1">
    <citation type="submission" date="2025-08" db="UniProtKB">
        <authorList>
            <consortium name="RefSeq"/>
        </authorList>
    </citation>
    <scope>IDENTIFICATION</scope>
    <source>
        <tissue evidence="12">Whole body</tissue>
    </source>
</reference>
<keyword evidence="3" id="KW-0378">Hydrolase</keyword>
<evidence type="ECO:0000256" key="8">
    <source>
        <dbReference type="PROSITE-ProRule" id="PRU00464"/>
    </source>
</evidence>
<keyword evidence="7" id="KW-0863">Zinc-finger</keyword>
<dbReference type="PROSITE" id="PS51084">
    <property type="entry name" value="HIT_2"/>
    <property type="match status" value="1"/>
</dbReference>
<keyword evidence="5" id="KW-0238">DNA-binding</keyword>
<dbReference type="RefSeq" id="XP_015184878.1">
    <property type="nucleotide sequence ID" value="XM_015329392.1"/>
</dbReference>
<dbReference type="GeneID" id="107070851"/>
<dbReference type="Proteomes" id="UP000694924">
    <property type="component" value="Unplaced"/>
</dbReference>
<evidence type="ECO:0000256" key="2">
    <source>
        <dbReference type="ARBA" id="ARBA00022723"/>
    </source>
</evidence>
<comment type="caution">
    <text evidence="8">Lacks conserved residue(s) required for the propagation of feature annotation.</text>
</comment>